<protein>
    <submittedName>
        <fullName evidence="2">Sulfatase</fullName>
    </submittedName>
</protein>
<gene>
    <name evidence="2" type="ORF">K6T50_03570</name>
</gene>
<accession>A0A8T8WEE8</accession>
<evidence type="ECO:0000313" key="3">
    <source>
        <dbReference type="Proteomes" id="UP000826254"/>
    </source>
</evidence>
<dbReference type="RefSeq" id="WP_222608048.1">
    <property type="nucleotide sequence ID" value="NZ_CP081958.1"/>
</dbReference>
<dbReference type="AlphaFoldDB" id="A0A8T8WEE8"/>
<dbReference type="EMBL" id="CP081958">
    <property type="protein sequence ID" value="QZP38247.1"/>
    <property type="molecule type" value="Genomic_DNA"/>
</dbReference>
<dbReference type="SUPFAM" id="SSF53649">
    <property type="entry name" value="Alkaline phosphatase-like"/>
    <property type="match status" value="1"/>
</dbReference>
<dbReference type="CDD" id="cd16148">
    <property type="entry name" value="sulfatase_like"/>
    <property type="match status" value="1"/>
</dbReference>
<reference evidence="2 3" key="1">
    <citation type="journal article" date="2021" name="Int. J. Syst. Evol. Microbiol.">
        <title>Halobaculum halophilum sp. nov. and Halobaculum salinum sp. nov., isolated from salt lake and saline soil.</title>
        <authorList>
            <person name="Cui H.L."/>
            <person name="Shi X.W."/>
            <person name="Yin X.M."/>
            <person name="Yang X.Y."/>
            <person name="Hou J."/>
            <person name="Zhu L."/>
        </authorList>
    </citation>
    <scope>NUCLEOTIDE SEQUENCE [LARGE SCALE GENOMIC DNA]</scope>
    <source>
        <strain evidence="2 3">NBRC 109044</strain>
    </source>
</reference>
<keyword evidence="3" id="KW-1185">Reference proteome</keyword>
<sequence length="467" mass="52837">MTNIVLVSVDCLRADRVYNHHRYTTPTLHKLQKESLIFDAAYATGPYTTESIPGLIAGQHSYNGWYYGNDVTWKAIGDGPTLASWLRDQGFETVATLTNPHLSRARNFDRGFNQFENLRLGDETDSTDDRDKGGLLQLGSLLYDIRSRMRNYDTVRNPYMLPVMVYRYLQTKQGWPTVDGETVVDNFTDQLEPLSDGFFAWTHLMDLHAPLRPSTVRAGGLSAVTSTYGQLQCDAARAARVHEPRYDTMYDSALRYVDERIGDVIDHLQRTGVWDDTVLVVTGDHGEVLFDRNDVYGHPPHHLYDELLHVPLIVRTPDDRAGRISTPVSLAWLHEILAVLCDFEEGEFPATSGTTSLLTDSESSAPVVSDTLDRTGHTLAVRDNQRKILHHEPADENSQIDYDYTTRDIQFNYREDPRERATIQSDISPDLTALAHDLAIHPSELPSVQGEFGRDVEEQLRDLGYRA</sequence>
<proteinExistence type="predicted"/>
<evidence type="ECO:0000259" key="1">
    <source>
        <dbReference type="Pfam" id="PF00884"/>
    </source>
</evidence>
<dbReference type="Proteomes" id="UP000826254">
    <property type="component" value="Chromosome"/>
</dbReference>
<dbReference type="InterPro" id="IPR017850">
    <property type="entry name" value="Alkaline_phosphatase_core_sf"/>
</dbReference>
<dbReference type="PANTHER" id="PTHR43751:SF3">
    <property type="entry name" value="SULFATASE N-TERMINAL DOMAIN-CONTAINING PROTEIN"/>
    <property type="match status" value="1"/>
</dbReference>
<dbReference type="Pfam" id="PF00884">
    <property type="entry name" value="Sulfatase"/>
    <property type="match status" value="1"/>
</dbReference>
<dbReference type="GeneID" id="67177190"/>
<dbReference type="KEGG" id="hmp:K6T50_03570"/>
<feature type="domain" description="Sulfatase N-terminal" evidence="1">
    <location>
        <begin position="3"/>
        <end position="336"/>
    </location>
</feature>
<dbReference type="InterPro" id="IPR052701">
    <property type="entry name" value="GAG_Ulvan_Degrading_Sulfatases"/>
</dbReference>
<dbReference type="PANTHER" id="PTHR43751">
    <property type="entry name" value="SULFATASE"/>
    <property type="match status" value="1"/>
</dbReference>
<dbReference type="InterPro" id="IPR000917">
    <property type="entry name" value="Sulfatase_N"/>
</dbReference>
<evidence type="ECO:0000313" key="2">
    <source>
        <dbReference type="EMBL" id="QZP38247.1"/>
    </source>
</evidence>
<name>A0A8T8WEE8_9EURY</name>
<organism evidence="2 3">
    <name type="scientific">Halobaculum magnesiiphilum</name>
    <dbReference type="NCBI Taxonomy" id="1017351"/>
    <lineage>
        <taxon>Archaea</taxon>
        <taxon>Methanobacteriati</taxon>
        <taxon>Methanobacteriota</taxon>
        <taxon>Stenosarchaea group</taxon>
        <taxon>Halobacteria</taxon>
        <taxon>Halobacteriales</taxon>
        <taxon>Haloferacaceae</taxon>
        <taxon>Halobaculum</taxon>
    </lineage>
</organism>
<dbReference type="Gene3D" id="3.40.720.10">
    <property type="entry name" value="Alkaline Phosphatase, subunit A"/>
    <property type="match status" value="1"/>
</dbReference>